<dbReference type="EMBL" id="FRFC01000003">
    <property type="protein sequence ID" value="SHO43336.1"/>
    <property type="molecule type" value="Genomic_DNA"/>
</dbReference>
<dbReference type="PANTHER" id="PTHR39081:SF1">
    <property type="entry name" value="MUT7-C RNASE DOMAIN-CONTAINING PROTEIN"/>
    <property type="match status" value="1"/>
</dbReference>
<reference evidence="3" key="1">
    <citation type="submission" date="2016-12" db="EMBL/GenBank/DDBJ databases">
        <authorList>
            <person name="Herbold C."/>
        </authorList>
    </citation>
    <scope>NUCLEOTIDE SEQUENCE [LARGE SCALE GENOMIC DNA]</scope>
</reference>
<proteinExistence type="predicted"/>
<protein>
    <recommendedName>
        <fullName evidence="1">Mut7-C RNAse domain-containing protein</fullName>
    </recommendedName>
</protein>
<name>A0A2H1EEP5_9ARCH</name>
<keyword evidence="3" id="KW-1185">Reference proteome</keyword>
<feature type="domain" description="Mut7-C RNAse" evidence="1">
    <location>
        <begin position="6"/>
        <end position="152"/>
    </location>
</feature>
<dbReference type="InterPro" id="IPR002782">
    <property type="entry name" value="Mut7-C_RNAse_dom"/>
</dbReference>
<dbReference type="OrthoDB" id="1266at2157"/>
<evidence type="ECO:0000259" key="1">
    <source>
        <dbReference type="Pfam" id="PF01927"/>
    </source>
</evidence>
<dbReference type="Pfam" id="PF01927">
    <property type="entry name" value="Mut7-C"/>
    <property type="match status" value="1"/>
</dbReference>
<dbReference type="AlphaFoldDB" id="A0A2H1EEP5"/>
<evidence type="ECO:0000313" key="3">
    <source>
        <dbReference type="Proteomes" id="UP000232412"/>
    </source>
</evidence>
<dbReference type="Gene3D" id="3.40.50.1010">
    <property type="entry name" value="5'-nuclease"/>
    <property type="match status" value="1"/>
</dbReference>
<dbReference type="Proteomes" id="UP000232412">
    <property type="component" value="Unassembled WGS sequence"/>
</dbReference>
<dbReference type="PANTHER" id="PTHR39081">
    <property type="entry name" value="MUT7-C DOMAIN-CONTAINING PROTEIN"/>
    <property type="match status" value="1"/>
</dbReference>
<sequence length="161" mass="18714">MNTRPNFVIDSMLGNLAKKLRILGYDSKYFSTIEDDKLVLIAKNEKRVIITKDEQLAKNAEKQNIMCVLIRGNDELEQVVQINSKIKLGQFSVDTDSSYCIECNGNLEQVEKFRIIGKVPEGVLEREKKFWMCNACKKIYWEGTHFQKLQEFAARLNDRMN</sequence>
<accession>A0A2H1EEP5</accession>
<evidence type="ECO:0000313" key="2">
    <source>
        <dbReference type="EMBL" id="SHO43336.1"/>
    </source>
</evidence>
<gene>
    <name evidence="2" type="ORF">NSIN_20018</name>
</gene>
<organism evidence="2 3">
    <name type="scientific">Nitrosotalea sinensis</name>
    <dbReference type="NCBI Taxonomy" id="1499975"/>
    <lineage>
        <taxon>Archaea</taxon>
        <taxon>Nitrososphaerota</taxon>
        <taxon>Nitrososphaeria</taxon>
        <taxon>Nitrosotaleales</taxon>
        <taxon>Nitrosotaleaceae</taxon>
        <taxon>Nitrosotalea</taxon>
    </lineage>
</organism>
<dbReference type="RefSeq" id="WP_101009087.1">
    <property type="nucleotide sequence ID" value="NZ_FRFC01000003.1"/>
</dbReference>